<organism evidence="2 3">
    <name type="scientific">Adhaeribacter soli</name>
    <dbReference type="NCBI Taxonomy" id="2607655"/>
    <lineage>
        <taxon>Bacteria</taxon>
        <taxon>Pseudomonadati</taxon>
        <taxon>Bacteroidota</taxon>
        <taxon>Cytophagia</taxon>
        <taxon>Cytophagales</taxon>
        <taxon>Hymenobacteraceae</taxon>
        <taxon>Adhaeribacter</taxon>
    </lineage>
</organism>
<reference evidence="2 3" key="1">
    <citation type="submission" date="2019-09" db="EMBL/GenBank/DDBJ databases">
        <title>Genome sequence of Adhaeribacter sp. M2.</title>
        <authorList>
            <person name="Srinivasan S."/>
        </authorList>
    </citation>
    <scope>NUCLEOTIDE SEQUENCE [LARGE SCALE GENOMIC DNA]</scope>
    <source>
        <strain evidence="2 3">M2</strain>
    </source>
</reference>
<keyword evidence="1" id="KW-0812">Transmembrane</keyword>
<name>A0A5N1IMR4_9BACT</name>
<gene>
    <name evidence="2" type="ORF">F0P94_18450</name>
</gene>
<feature type="transmembrane region" description="Helical" evidence="1">
    <location>
        <begin position="12"/>
        <end position="35"/>
    </location>
</feature>
<dbReference type="AlphaFoldDB" id="A0A5N1IMR4"/>
<evidence type="ECO:0000313" key="3">
    <source>
        <dbReference type="Proteomes" id="UP000326570"/>
    </source>
</evidence>
<comment type="caution">
    <text evidence="2">The sequence shown here is derived from an EMBL/GenBank/DDBJ whole genome shotgun (WGS) entry which is preliminary data.</text>
</comment>
<feature type="transmembrane region" description="Helical" evidence="1">
    <location>
        <begin position="41"/>
        <end position="63"/>
    </location>
</feature>
<protein>
    <submittedName>
        <fullName evidence="2">Uncharacterized protein</fullName>
    </submittedName>
</protein>
<dbReference type="Proteomes" id="UP000326570">
    <property type="component" value="Unassembled WGS sequence"/>
</dbReference>
<sequence>MKLRLSTKYFRTRVAIWSSIFVIFVVYSIAIKLFIEDDIERALYFFLLGTISIIVPTAGILTYREKFSRLDKKRWQKPGIKPKLEVLSDWIIN</sequence>
<keyword evidence="3" id="KW-1185">Reference proteome</keyword>
<evidence type="ECO:0000256" key="1">
    <source>
        <dbReference type="SAM" id="Phobius"/>
    </source>
</evidence>
<evidence type="ECO:0000313" key="2">
    <source>
        <dbReference type="EMBL" id="KAA9325207.1"/>
    </source>
</evidence>
<dbReference type="EMBL" id="VTWT01000013">
    <property type="protein sequence ID" value="KAA9325207.1"/>
    <property type="molecule type" value="Genomic_DNA"/>
</dbReference>
<keyword evidence="1" id="KW-1133">Transmembrane helix</keyword>
<accession>A0A5N1IMR4</accession>
<keyword evidence="1" id="KW-0472">Membrane</keyword>
<dbReference type="RefSeq" id="WP_150905835.1">
    <property type="nucleotide sequence ID" value="NZ_VTWT01000013.1"/>
</dbReference>
<proteinExistence type="predicted"/>